<protein>
    <recommendedName>
        <fullName evidence="15">Undecaprenyldiphospho-muramoylpentapeptide beta-N-acetylglucosaminyltransferase</fullName>
    </recommendedName>
</protein>
<dbReference type="GO" id="GO:0050511">
    <property type="term" value="F:undecaprenyldiphospho-muramoylpentapeptide beta-N-acetylglucosaminyltransferase activity"/>
    <property type="evidence" value="ECO:0007669"/>
    <property type="project" value="InterPro"/>
</dbReference>
<evidence type="ECO:0008006" key="15">
    <source>
        <dbReference type="Google" id="ProtNLM"/>
    </source>
</evidence>
<dbReference type="Pfam" id="PF03033">
    <property type="entry name" value="Glyco_transf_28"/>
    <property type="match status" value="1"/>
</dbReference>
<evidence type="ECO:0000256" key="5">
    <source>
        <dbReference type="ARBA" id="ARBA00022960"/>
    </source>
</evidence>
<proteinExistence type="inferred from homology"/>
<keyword evidence="5" id="KW-0133">Cell shape</keyword>
<dbReference type="GO" id="GO:0051301">
    <property type="term" value="P:cell division"/>
    <property type="evidence" value="ECO:0007669"/>
    <property type="project" value="UniProtKB-KW"/>
</dbReference>
<evidence type="ECO:0000256" key="7">
    <source>
        <dbReference type="ARBA" id="ARBA00023136"/>
    </source>
</evidence>
<keyword evidence="3" id="KW-0328">Glycosyltransferase</keyword>
<evidence type="ECO:0000256" key="6">
    <source>
        <dbReference type="ARBA" id="ARBA00022984"/>
    </source>
</evidence>
<dbReference type="PANTHER" id="PTHR21015">
    <property type="entry name" value="UDP-N-ACETYLGLUCOSAMINE--N-ACETYLMURAMYL-(PENTAPEPTIDE) PYROPHOSPHORYL-UNDECAPRENOL N-ACETYLGLUCOSAMINE TRANSFERASE 1"/>
    <property type="match status" value="1"/>
</dbReference>
<keyword evidence="2" id="KW-0132">Cell division</keyword>
<gene>
    <name evidence="13" type="ORF">CYMTET_4991</name>
</gene>
<evidence type="ECO:0000313" key="14">
    <source>
        <dbReference type="Proteomes" id="UP001190700"/>
    </source>
</evidence>
<dbReference type="AlphaFoldDB" id="A0AAE0H096"/>
<feature type="region of interest" description="Disordered" evidence="10">
    <location>
        <begin position="1"/>
        <end position="23"/>
    </location>
</feature>
<evidence type="ECO:0000256" key="1">
    <source>
        <dbReference type="ARBA" id="ARBA00022475"/>
    </source>
</evidence>
<dbReference type="GO" id="GO:0005975">
    <property type="term" value="P:carbohydrate metabolic process"/>
    <property type="evidence" value="ECO:0007669"/>
    <property type="project" value="InterPro"/>
</dbReference>
<dbReference type="GO" id="GO:0071555">
    <property type="term" value="P:cell wall organization"/>
    <property type="evidence" value="ECO:0007669"/>
    <property type="project" value="UniProtKB-KW"/>
</dbReference>
<dbReference type="InterPro" id="IPR007235">
    <property type="entry name" value="Glyco_trans_28_C"/>
</dbReference>
<keyword evidence="7" id="KW-0472">Membrane</keyword>
<sequence length="532" mass="57291">MVHVGGLVTGYSSDNDTSEPECEDVNVGTTLRTIHLHETQTQDDSAIDTSRPPPRLELAYARSKARRGVRMGFWPTGNQKSAGHRTPLQLKRIRPKPDWRTQLASGRGDSDIGLLKSICSAVPESTSDYENELEDQPLRVLFAAGGTGGHVYPAVAIADALRASHPACEVQFAGSRERIEWDAVPRAGFVIHAIPAVTFNRSRLFCLANLLLPLRLAYALLVSMLVVLRFRPHIVVGTGGYISLPTGIAALLLQRPLVVQEQNAYPGLANRLLGRWASVVFIAFSEARSAFARCRDVTVCGNPTRETMHNSVIRATAASTLFSELEWRGDPAMTATLGPEKVLLVLGGSLGAEAINRAVGGMLADLGSDEIPPSGLRVVWQTGPRYHEEVVNELKAMDFGGRRLAVAVVPFIQHMHLAYACADVVVARAGAVTCSELIDTGTPAILIPSPNVTNDHQRKNAVAMTNIGGATMLDERELTSRTLLKTITGLLQDPEAVEKMQLAALAAAPQVPPGVTIAKHIIQMQTNKAGLC</sequence>
<evidence type="ECO:0000259" key="11">
    <source>
        <dbReference type="Pfam" id="PF03033"/>
    </source>
</evidence>
<dbReference type="Gene3D" id="3.40.50.2000">
    <property type="entry name" value="Glycogen Phosphorylase B"/>
    <property type="match status" value="2"/>
</dbReference>
<evidence type="ECO:0000256" key="4">
    <source>
        <dbReference type="ARBA" id="ARBA00022679"/>
    </source>
</evidence>
<reference evidence="13 14" key="1">
    <citation type="journal article" date="2015" name="Genome Biol. Evol.">
        <title>Comparative Genomics of a Bacterivorous Green Alga Reveals Evolutionary Causalities and Consequences of Phago-Mixotrophic Mode of Nutrition.</title>
        <authorList>
            <person name="Burns J.A."/>
            <person name="Paasch A."/>
            <person name="Narechania A."/>
            <person name="Kim E."/>
        </authorList>
    </citation>
    <scope>NUCLEOTIDE SEQUENCE [LARGE SCALE GENOMIC DNA]</scope>
    <source>
        <strain evidence="13 14">PLY_AMNH</strain>
    </source>
</reference>
<dbReference type="InterPro" id="IPR004276">
    <property type="entry name" value="GlycoTrans_28_N"/>
</dbReference>
<evidence type="ECO:0000256" key="8">
    <source>
        <dbReference type="ARBA" id="ARBA00023306"/>
    </source>
</evidence>
<keyword evidence="8" id="KW-0131">Cell cycle</keyword>
<comment type="caution">
    <text evidence="13">The sequence shown here is derived from an EMBL/GenBank/DDBJ whole genome shotgun (WGS) entry which is preliminary data.</text>
</comment>
<dbReference type="Proteomes" id="UP001190700">
    <property type="component" value="Unassembled WGS sequence"/>
</dbReference>
<evidence type="ECO:0000259" key="12">
    <source>
        <dbReference type="Pfam" id="PF04101"/>
    </source>
</evidence>
<dbReference type="CDD" id="cd03785">
    <property type="entry name" value="GT28_MurG"/>
    <property type="match status" value="1"/>
</dbReference>
<keyword evidence="1" id="KW-1003">Cell membrane</keyword>
<dbReference type="EMBL" id="LGRX02000814">
    <property type="protein sequence ID" value="KAK3287503.1"/>
    <property type="molecule type" value="Genomic_DNA"/>
</dbReference>
<evidence type="ECO:0000313" key="13">
    <source>
        <dbReference type="EMBL" id="KAK3287503.1"/>
    </source>
</evidence>
<keyword evidence="9" id="KW-0961">Cell wall biogenesis/degradation</keyword>
<evidence type="ECO:0000256" key="3">
    <source>
        <dbReference type="ARBA" id="ARBA00022676"/>
    </source>
</evidence>
<keyword evidence="4" id="KW-0808">Transferase</keyword>
<name>A0AAE0H096_9CHLO</name>
<organism evidence="13 14">
    <name type="scientific">Cymbomonas tetramitiformis</name>
    <dbReference type="NCBI Taxonomy" id="36881"/>
    <lineage>
        <taxon>Eukaryota</taxon>
        <taxon>Viridiplantae</taxon>
        <taxon>Chlorophyta</taxon>
        <taxon>Pyramimonadophyceae</taxon>
        <taxon>Pyramimonadales</taxon>
        <taxon>Pyramimonadaceae</taxon>
        <taxon>Cymbomonas</taxon>
    </lineage>
</organism>
<dbReference type="GO" id="GO:0008360">
    <property type="term" value="P:regulation of cell shape"/>
    <property type="evidence" value="ECO:0007669"/>
    <property type="project" value="UniProtKB-KW"/>
</dbReference>
<dbReference type="HAMAP" id="MF_00033">
    <property type="entry name" value="MurG"/>
    <property type="match status" value="1"/>
</dbReference>
<dbReference type="PANTHER" id="PTHR21015:SF22">
    <property type="entry name" value="GLYCOSYLTRANSFERASE"/>
    <property type="match status" value="1"/>
</dbReference>
<keyword evidence="14" id="KW-1185">Reference proteome</keyword>
<feature type="domain" description="Glycosyltransferase family 28 N-terminal" evidence="11">
    <location>
        <begin position="140"/>
        <end position="281"/>
    </location>
</feature>
<evidence type="ECO:0000256" key="9">
    <source>
        <dbReference type="ARBA" id="ARBA00023316"/>
    </source>
</evidence>
<evidence type="ECO:0000256" key="2">
    <source>
        <dbReference type="ARBA" id="ARBA00022618"/>
    </source>
</evidence>
<feature type="domain" description="Glycosyl transferase family 28 C-terminal" evidence="12">
    <location>
        <begin position="342"/>
        <end position="504"/>
    </location>
</feature>
<evidence type="ECO:0000256" key="10">
    <source>
        <dbReference type="SAM" id="MobiDB-lite"/>
    </source>
</evidence>
<dbReference type="SUPFAM" id="SSF53756">
    <property type="entry name" value="UDP-Glycosyltransferase/glycogen phosphorylase"/>
    <property type="match status" value="1"/>
</dbReference>
<accession>A0AAE0H096</accession>
<keyword evidence="6" id="KW-0573">Peptidoglycan synthesis</keyword>
<dbReference type="Pfam" id="PF04101">
    <property type="entry name" value="Glyco_tran_28_C"/>
    <property type="match status" value="1"/>
</dbReference>
<dbReference type="InterPro" id="IPR006009">
    <property type="entry name" value="GlcNAc_MurG"/>
</dbReference>